<dbReference type="Gene3D" id="3.90.1670.10">
    <property type="entry name" value="FdhE-like domain"/>
    <property type="match status" value="1"/>
</dbReference>
<dbReference type="GO" id="GO:0051604">
    <property type="term" value="P:protein maturation"/>
    <property type="evidence" value="ECO:0007669"/>
    <property type="project" value="TreeGrafter"/>
</dbReference>
<protein>
    <recommendedName>
        <fullName evidence="2">Protein FdhE homolog</fullName>
    </recommendedName>
</protein>
<dbReference type="PANTHER" id="PTHR37689:SF1">
    <property type="entry name" value="PROTEIN FDHE"/>
    <property type="match status" value="1"/>
</dbReference>
<dbReference type="EMBL" id="QETA01000004">
    <property type="protein sequence ID" value="PWF22554.1"/>
    <property type="molecule type" value="Genomic_DNA"/>
</dbReference>
<dbReference type="PANTHER" id="PTHR37689">
    <property type="entry name" value="PROTEIN FDHE"/>
    <property type="match status" value="1"/>
</dbReference>
<dbReference type="AlphaFoldDB" id="A0A2V1JYJ7"/>
<feature type="domain" description="FdhE C-terminal" evidence="5">
    <location>
        <begin position="234"/>
        <end position="309"/>
    </location>
</feature>
<dbReference type="InterPro" id="IPR006452">
    <property type="entry name" value="Formate_DH_accessory"/>
</dbReference>
<accession>A0A2V1JYJ7</accession>
<feature type="domain" description="FdhE central" evidence="4">
    <location>
        <begin position="195"/>
        <end position="232"/>
    </location>
</feature>
<dbReference type="SUPFAM" id="SSF144020">
    <property type="entry name" value="FdhE-like"/>
    <property type="match status" value="1"/>
</dbReference>
<dbReference type="Pfam" id="PF24859">
    <property type="entry name" value="FdhE_central"/>
    <property type="match status" value="1"/>
</dbReference>
<dbReference type="GO" id="GO:0008199">
    <property type="term" value="F:ferric iron binding"/>
    <property type="evidence" value="ECO:0007669"/>
    <property type="project" value="TreeGrafter"/>
</dbReference>
<dbReference type="RefSeq" id="WP_109062078.1">
    <property type="nucleotide sequence ID" value="NZ_QETA01000004.1"/>
</dbReference>
<comment type="caution">
    <text evidence="6">The sequence shown here is derived from an EMBL/GenBank/DDBJ whole genome shotgun (WGS) entry which is preliminary data.</text>
</comment>
<keyword evidence="1 2" id="KW-0963">Cytoplasm</keyword>
<evidence type="ECO:0000259" key="3">
    <source>
        <dbReference type="Pfam" id="PF04216"/>
    </source>
</evidence>
<evidence type="ECO:0000259" key="4">
    <source>
        <dbReference type="Pfam" id="PF24859"/>
    </source>
</evidence>
<dbReference type="InterPro" id="IPR056774">
    <property type="entry name" value="FdhE_N"/>
</dbReference>
<dbReference type="InterPro" id="IPR056796">
    <property type="entry name" value="FdhE_C"/>
</dbReference>
<evidence type="ECO:0000256" key="1">
    <source>
        <dbReference type="ARBA" id="ARBA00022490"/>
    </source>
</evidence>
<evidence type="ECO:0000259" key="5">
    <source>
        <dbReference type="Pfam" id="PF24860"/>
    </source>
</evidence>
<dbReference type="Pfam" id="PF04216">
    <property type="entry name" value="FdhE_N"/>
    <property type="match status" value="1"/>
</dbReference>
<dbReference type="GO" id="GO:0005829">
    <property type="term" value="C:cytosol"/>
    <property type="evidence" value="ECO:0007669"/>
    <property type="project" value="TreeGrafter"/>
</dbReference>
<name>A0A2V1JYJ7_9BURK</name>
<dbReference type="HAMAP" id="MF_00611">
    <property type="entry name" value="FdeH"/>
    <property type="match status" value="1"/>
</dbReference>
<dbReference type="NCBIfam" id="TIGR01562">
    <property type="entry name" value="FdhE"/>
    <property type="match status" value="1"/>
</dbReference>
<comment type="subcellular location">
    <subcellularLocation>
        <location evidence="2">Cytoplasm</location>
    </subcellularLocation>
</comment>
<reference evidence="7" key="1">
    <citation type="submission" date="2018-05" db="EMBL/GenBank/DDBJ databases">
        <authorList>
            <person name="Li Y."/>
        </authorList>
    </citation>
    <scope>NUCLEOTIDE SEQUENCE [LARGE SCALE GENOMIC DNA]</scope>
    <source>
        <strain evidence="7">3d-2-2</strain>
    </source>
</reference>
<proteinExistence type="inferred from homology"/>
<evidence type="ECO:0000313" key="6">
    <source>
        <dbReference type="EMBL" id="PWF22554.1"/>
    </source>
</evidence>
<feature type="domain" description="FdhE N-terminal" evidence="3">
    <location>
        <begin position="18"/>
        <end position="190"/>
    </location>
</feature>
<dbReference type="CDD" id="cd16341">
    <property type="entry name" value="FdhE"/>
    <property type="match status" value="1"/>
</dbReference>
<dbReference type="InterPro" id="IPR056797">
    <property type="entry name" value="FdhE_central"/>
</dbReference>
<comment type="function">
    <text evidence="2">Necessary for formate dehydrogenase activity.</text>
</comment>
<dbReference type="Pfam" id="PF24860">
    <property type="entry name" value="FdhE_C"/>
    <property type="match status" value="1"/>
</dbReference>
<keyword evidence="7" id="KW-1185">Reference proteome</keyword>
<evidence type="ECO:0000256" key="2">
    <source>
        <dbReference type="HAMAP-Rule" id="MF_00611"/>
    </source>
</evidence>
<evidence type="ECO:0000313" key="7">
    <source>
        <dbReference type="Proteomes" id="UP000245212"/>
    </source>
</evidence>
<comment type="similarity">
    <text evidence="2">Belongs to the FdhE family.</text>
</comment>
<gene>
    <name evidence="2 6" type="primary">fdhE</name>
    <name evidence="6" type="ORF">DD235_10725</name>
</gene>
<organism evidence="6 7">
    <name type="scientific">Corticimicrobacter populi</name>
    <dbReference type="NCBI Taxonomy" id="2175229"/>
    <lineage>
        <taxon>Bacteria</taxon>
        <taxon>Pseudomonadati</taxon>
        <taxon>Pseudomonadota</taxon>
        <taxon>Betaproteobacteria</taxon>
        <taxon>Burkholderiales</taxon>
        <taxon>Alcaligenaceae</taxon>
        <taxon>Corticimicrobacter</taxon>
    </lineage>
</organism>
<dbReference type="InterPro" id="IPR024064">
    <property type="entry name" value="FdhE-like_sf"/>
</dbReference>
<dbReference type="Proteomes" id="UP000245212">
    <property type="component" value="Unassembled WGS sequence"/>
</dbReference>
<sequence length="311" mass="33337">MSIRIVPESERTPGVDHIEPVLLPQAATPYGRRAARLRTLAEGHPMADYLSWAADLADAQQAVSQAASLPEAEVTTLADRVRGQAYAPLHSEHWQRSAHWQAQLDSLLEKVAPLPTMQSAPVRQALESLRTADSAQRDAWADALLAGLRGDEPGSAVPEAGAAQLLWGALSVYWRQLASSLPGAGVAELGEHRHLCPVCGHAPVGSLILDGSRAGLRYLQCSLCESQWHVVRTKCTNCDGTGALDYWCLDDAQASVRAESCGDCDSYLKGFYLQADRALDPVADDLATLALDAEMDAKGLARSGVNPLMLP</sequence>
<dbReference type="PIRSF" id="PIRSF018296">
    <property type="entry name" value="Format_dh_formtn"/>
    <property type="match status" value="1"/>
</dbReference>